<sequence>MYRYRCGIAWRHVPAVFGPWQTIWTWHRRMAGDGTWNAVLQPASPFRYGP</sequence>
<keyword evidence="3" id="KW-1185">Reference proteome</keyword>
<feature type="domain" description="Insertion element IS402-like" evidence="1">
    <location>
        <begin position="1"/>
        <end position="39"/>
    </location>
</feature>
<proteinExistence type="predicted"/>
<protein>
    <submittedName>
        <fullName evidence="2">Transposase</fullName>
    </submittedName>
</protein>
<evidence type="ECO:0000313" key="3">
    <source>
        <dbReference type="Proteomes" id="UP001589535"/>
    </source>
</evidence>
<dbReference type="RefSeq" id="WP_378200190.1">
    <property type="nucleotide sequence ID" value="NZ_JBHMBK010000025.1"/>
</dbReference>
<comment type="caution">
    <text evidence="2">The sequence shown here is derived from an EMBL/GenBank/DDBJ whole genome shotgun (WGS) entry which is preliminary data.</text>
</comment>
<organism evidence="2 3">
    <name type="scientific">Amycolatopsis plumensis</name>
    <dbReference type="NCBI Taxonomy" id="236508"/>
    <lineage>
        <taxon>Bacteria</taxon>
        <taxon>Bacillati</taxon>
        <taxon>Actinomycetota</taxon>
        <taxon>Actinomycetes</taxon>
        <taxon>Pseudonocardiales</taxon>
        <taxon>Pseudonocardiaceae</taxon>
        <taxon>Amycolatopsis</taxon>
    </lineage>
</organism>
<gene>
    <name evidence="2" type="ORF">ACFFTO_29490</name>
</gene>
<reference evidence="2 3" key="1">
    <citation type="submission" date="2024-09" db="EMBL/GenBank/DDBJ databases">
        <authorList>
            <person name="Sun Q."/>
            <person name="Mori K."/>
        </authorList>
    </citation>
    <scope>NUCLEOTIDE SEQUENCE [LARGE SCALE GENOMIC DNA]</scope>
    <source>
        <strain evidence="2 3">JCM 13852</strain>
    </source>
</reference>
<dbReference type="Pfam" id="PF13340">
    <property type="entry name" value="DUF4096"/>
    <property type="match status" value="1"/>
</dbReference>
<evidence type="ECO:0000313" key="2">
    <source>
        <dbReference type="EMBL" id="MFB9688330.1"/>
    </source>
</evidence>
<evidence type="ECO:0000259" key="1">
    <source>
        <dbReference type="Pfam" id="PF13340"/>
    </source>
</evidence>
<accession>A0ABV5UD79</accession>
<dbReference type="InterPro" id="IPR025161">
    <property type="entry name" value="IS402-like_dom"/>
</dbReference>
<name>A0ABV5UD79_9PSEU</name>
<dbReference type="Proteomes" id="UP001589535">
    <property type="component" value="Unassembled WGS sequence"/>
</dbReference>
<dbReference type="EMBL" id="JBHMBK010000025">
    <property type="protein sequence ID" value="MFB9688330.1"/>
    <property type="molecule type" value="Genomic_DNA"/>
</dbReference>